<evidence type="ECO:0000256" key="1">
    <source>
        <dbReference type="ARBA" id="ARBA00022741"/>
    </source>
</evidence>
<evidence type="ECO:0000259" key="3">
    <source>
        <dbReference type="Pfam" id="PF00069"/>
    </source>
</evidence>
<dbReference type="InterPro" id="IPR050117">
    <property type="entry name" value="MAPK"/>
</dbReference>
<dbReference type="PANTHER" id="PTHR24055">
    <property type="entry name" value="MITOGEN-ACTIVATED PROTEIN KINASE"/>
    <property type="match status" value="1"/>
</dbReference>
<gene>
    <name evidence="4" type="ORF">AABB24_009406</name>
</gene>
<protein>
    <recommendedName>
        <fullName evidence="3">Protein kinase domain-containing protein</fullName>
    </recommendedName>
</protein>
<feature type="domain" description="Protein kinase" evidence="3">
    <location>
        <begin position="4"/>
        <end position="61"/>
    </location>
</feature>
<keyword evidence="1" id="KW-0547">Nucleotide-binding</keyword>
<dbReference type="AlphaFoldDB" id="A0ABD2UJA9"/>
<dbReference type="SUPFAM" id="SSF56112">
    <property type="entry name" value="Protein kinase-like (PK-like)"/>
    <property type="match status" value="1"/>
</dbReference>
<accession>A0ABD2UJA9</accession>
<dbReference type="EMBL" id="JBJKTR010000005">
    <property type="protein sequence ID" value="KAL3368530.1"/>
    <property type="molecule type" value="Genomic_DNA"/>
</dbReference>
<evidence type="ECO:0000313" key="4">
    <source>
        <dbReference type="EMBL" id="KAL3368530.1"/>
    </source>
</evidence>
<dbReference type="InterPro" id="IPR000719">
    <property type="entry name" value="Prot_kinase_dom"/>
</dbReference>
<reference evidence="4 5" key="1">
    <citation type="submission" date="2024-05" db="EMBL/GenBank/DDBJ databases">
        <title>De novo assembly of an allotetraploid wild potato.</title>
        <authorList>
            <person name="Hosaka A.J."/>
        </authorList>
    </citation>
    <scope>NUCLEOTIDE SEQUENCE [LARGE SCALE GENOMIC DNA]</scope>
    <source>
        <tissue evidence="4">Young leaves</tissue>
    </source>
</reference>
<dbReference type="GO" id="GO:0005524">
    <property type="term" value="F:ATP binding"/>
    <property type="evidence" value="ECO:0007669"/>
    <property type="project" value="UniProtKB-KW"/>
</dbReference>
<dbReference type="Gene3D" id="1.10.510.10">
    <property type="entry name" value="Transferase(Phosphotransferase) domain 1"/>
    <property type="match status" value="1"/>
</dbReference>
<proteinExistence type="predicted"/>
<keyword evidence="5" id="KW-1185">Reference proteome</keyword>
<dbReference type="Pfam" id="PF00069">
    <property type="entry name" value="Pkinase"/>
    <property type="match status" value="1"/>
</dbReference>
<dbReference type="InterPro" id="IPR011009">
    <property type="entry name" value="Kinase-like_dom_sf"/>
</dbReference>
<organism evidence="4 5">
    <name type="scientific">Solanum stoloniferum</name>
    <dbReference type="NCBI Taxonomy" id="62892"/>
    <lineage>
        <taxon>Eukaryota</taxon>
        <taxon>Viridiplantae</taxon>
        <taxon>Streptophyta</taxon>
        <taxon>Embryophyta</taxon>
        <taxon>Tracheophyta</taxon>
        <taxon>Spermatophyta</taxon>
        <taxon>Magnoliopsida</taxon>
        <taxon>eudicotyledons</taxon>
        <taxon>Gunneridae</taxon>
        <taxon>Pentapetalae</taxon>
        <taxon>asterids</taxon>
        <taxon>lamiids</taxon>
        <taxon>Solanales</taxon>
        <taxon>Solanaceae</taxon>
        <taxon>Solanoideae</taxon>
        <taxon>Solaneae</taxon>
        <taxon>Solanum</taxon>
    </lineage>
</organism>
<dbReference type="Proteomes" id="UP001627284">
    <property type="component" value="Unassembled WGS sequence"/>
</dbReference>
<sequence>MVYQYTPAVDIWSIGCLFAEMLTGKSLFPGKNVVHQLDLMTYLLEHLLLKPLQRLEMKWQEDTSVTFAKNHQFQLHKSFHMRILWLCAYLNACLHLTLKIDHLQRRLWLILIFVVCRMWTVNHLLIQYQSLSLNLSRESWQKMLESSFIGSYVARTLHICRRTRLDATLVRVRVRGACRIRSIRSGHFDRSREKIWGRKNQFPTT</sequence>
<keyword evidence="2" id="KW-0067">ATP-binding</keyword>
<comment type="caution">
    <text evidence="4">The sequence shown here is derived from an EMBL/GenBank/DDBJ whole genome shotgun (WGS) entry which is preliminary data.</text>
</comment>
<name>A0ABD2UJA9_9SOLN</name>
<evidence type="ECO:0000313" key="5">
    <source>
        <dbReference type="Proteomes" id="UP001627284"/>
    </source>
</evidence>
<evidence type="ECO:0000256" key="2">
    <source>
        <dbReference type="ARBA" id="ARBA00022840"/>
    </source>
</evidence>